<evidence type="ECO:0008006" key="5">
    <source>
        <dbReference type="Google" id="ProtNLM"/>
    </source>
</evidence>
<evidence type="ECO:0000256" key="2">
    <source>
        <dbReference type="SAM" id="SignalP"/>
    </source>
</evidence>
<evidence type="ECO:0000313" key="3">
    <source>
        <dbReference type="EMBL" id="MFD1881870.1"/>
    </source>
</evidence>
<dbReference type="RefSeq" id="WP_379142082.1">
    <property type="nucleotide sequence ID" value="NZ_JBHUEN010000021.1"/>
</dbReference>
<keyword evidence="4" id="KW-1185">Reference proteome</keyword>
<comment type="caution">
    <text evidence="3">The sequence shown here is derived from an EMBL/GenBank/DDBJ whole genome shotgun (WGS) entry which is preliminary data.</text>
</comment>
<evidence type="ECO:0000256" key="1">
    <source>
        <dbReference type="SAM" id="MobiDB-lite"/>
    </source>
</evidence>
<dbReference type="EMBL" id="JBHUEN010000021">
    <property type="protein sequence ID" value="MFD1881870.1"/>
    <property type="molecule type" value="Genomic_DNA"/>
</dbReference>
<feature type="compositionally biased region" description="Low complexity" evidence="1">
    <location>
        <begin position="437"/>
        <end position="466"/>
    </location>
</feature>
<sequence length="491" mass="49617">MTGTYGFLTMATLAVLIAGQCLAAPRQATVVANAGGGTIQKPARDAARLSQELLGLGFDVRRLTETSAAEAPSGPPAQVAVLYFAGQTQVQEGRTMLLGPAGPIDVADAAMALRDHGAAQVVAIVDGCAAGAGGETAPLTGDPAVLMAMSPAPGKSCSDPEAAGFGDRVIGAFRAPGQPLAAALRRAGIAGFGGEKVDFVPRPGGGGAGAAGDMDQPIVVGAAILPLSVSTESMLIGRVSPPAANPATPVPPPPPPPPPPPGNAATGDAQVIPAGAPASLAALPTRPGFPPPSVILGETETPPAPEEFAALPSVTPLGVPVAERRRIRAEDPARFTNLLSAGAFDPAADRLAEAVQTELARMECYDTQVDGIWGNGSRRAVTRYYAASGVASVGTEPTTQLFRALITRDDVICPPQPAVQRNPPAATTPRSQPQTSRRTPAATPRQQPAATRQPPRQQPAQRQPSQPTQPAPPRSTGGGLTGSGLGAGVFR</sequence>
<gene>
    <name evidence="3" type="ORF">ACFSCT_09095</name>
</gene>
<feature type="region of interest" description="Disordered" evidence="1">
    <location>
        <begin position="238"/>
        <end position="301"/>
    </location>
</feature>
<name>A0ABW4R785_9RHOB</name>
<feature type="compositionally biased region" description="Gly residues" evidence="1">
    <location>
        <begin position="476"/>
        <end position="491"/>
    </location>
</feature>
<evidence type="ECO:0000313" key="4">
    <source>
        <dbReference type="Proteomes" id="UP001597213"/>
    </source>
</evidence>
<dbReference type="Proteomes" id="UP001597213">
    <property type="component" value="Unassembled WGS sequence"/>
</dbReference>
<feature type="chain" id="PRO_5046873219" description="Peptidoglycan binding domain-containing protein" evidence="2">
    <location>
        <begin position="24"/>
        <end position="491"/>
    </location>
</feature>
<feature type="compositionally biased region" description="Low complexity" evidence="1">
    <location>
        <begin position="263"/>
        <end position="284"/>
    </location>
</feature>
<accession>A0ABW4R785</accession>
<organism evidence="3 4">
    <name type="scientific">Paracoccus pacificus</name>
    <dbReference type="NCBI Taxonomy" id="1463598"/>
    <lineage>
        <taxon>Bacteria</taxon>
        <taxon>Pseudomonadati</taxon>
        <taxon>Pseudomonadota</taxon>
        <taxon>Alphaproteobacteria</taxon>
        <taxon>Rhodobacterales</taxon>
        <taxon>Paracoccaceae</taxon>
        <taxon>Paracoccus</taxon>
    </lineage>
</organism>
<protein>
    <recommendedName>
        <fullName evidence="5">Peptidoglycan binding domain-containing protein</fullName>
    </recommendedName>
</protein>
<feature type="compositionally biased region" description="Pro residues" evidence="1">
    <location>
        <begin position="248"/>
        <end position="262"/>
    </location>
</feature>
<feature type="signal peptide" evidence="2">
    <location>
        <begin position="1"/>
        <end position="23"/>
    </location>
</feature>
<feature type="region of interest" description="Disordered" evidence="1">
    <location>
        <begin position="414"/>
        <end position="491"/>
    </location>
</feature>
<reference evidence="4" key="1">
    <citation type="journal article" date="2019" name="Int. J. Syst. Evol. Microbiol.">
        <title>The Global Catalogue of Microorganisms (GCM) 10K type strain sequencing project: providing services to taxonomists for standard genome sequencing and annotation.</title>
        <authorList>
            <consortium name="The Broad Institute Genomics Platform"/>
            <consortium name="The Broad Institute Genome Sequencing Center for Infectious Disease"/>
            <person name="Wu L."/>
            <person name="Ma J."/>
        </authorList>
    </citation>
    <scope>NUCLEOTIDE SEQUENCE [LARGE SCALE GENOMIC DNA]</scope>
    <source>
        <strain evidence="4">CCUG 56029</strain>
    </source>
</reference>
<proteinExistence type="predicted"/>
<keyword evidence="2" id="KW-0732">Signal</keyword>